<feature type="transmembrane region" description="Helical" evidence="9">
    <location>
        <begin position="122"/>
        <end position="143"/>
    </location>
</feature>
<dbReference type="Pfam" id="PF00001">
    <property type="entry name" value="7tm_1"/>
    <property type="match status" value="1"/>
</dbReference>
<evidence type="ECO:0000256" key="1">
    <source>
        <dbReference type="ARBA" id="ARBA00004141"/>
    </source>
</evidence>
<keyword evidence="5" id="KW-0297">G-protein coupled receptor</keyword>
<dbReference type="PRINTS" id="PR01012">
    <property type="entry name" value="NRPEPTIDEYR"/>
</dbReference>
<feature type="transmembrane region" description="Helical" evidence="9">
    <location>
        <begin position="259"/>
        <end position="280"/>
    </location>
</feature>
<dbReference type="InterPro" id="IPR000611">
    <property type="entry name" value="NPY_rcpt"/>
</dbReference>
<accession>A0A1W0XDR9</accession>
<keyword evidence="6 9" id="KW-0472">Membrane</keyword>
<dbReference type="SUPFAM" id="SSF81321">
    <property type="entry name" value="Family A G protein-coupled receptor-like"/>
    <property type="match status" value="1"/>
</dbReference>
<dbReference type="CDD" id="cd15203">
    <property type="entry name" value="7tmA_NPYR-like"/>
    <property type="match status" value="1"/>
</dbReference>
<evidence type="ECO:0000256" key="7">
    <source>
        <dbReference type="ARBA" id="ARBA00023170"/>
    </source>
</evidence>
<dbReference type="EMBL" id="MTYJ01000002">
    <property type="protein sequence ID" value="OQV25558.1"/>
    <property type="molecule type" value="Genomic_DNA"/>
</dbReference>
<keyword evidence="12" id="KW-1185">Reference proteome</keyword>
<evidence type="ECO:0000256" key="3">
    <source>
        <dbReference type="ARBA" id="ARBA00022692"/>
    </source>
</evidence>
<protein>
    <submittedName>
        <fullName evidence="11">Neuropeptide Y receptor type 1</fullName>
    </submittedName>
</protein>
<feature type="transmembrane region" description="Helical" evidence="9">
    <location>
        <begin position="155"/>
        <end position="175"/>
    </location>
</feature>
<dbReference type="PRINTS" id="PR00237">
    <property type="entry name" value="GPCRRHODOPSN"/>
</dbReference>
<sequence>MSSANPLNDSRHNDTIFLMQDGSGLEIYSRTNIIHHPAVMGAICALYLLIIICGISGNGLVVFVVARKKAMRTVINLFIASLAVNDLVICMFAIPATTLYTFLEGWHFGAFTCKTVPLIQAASVYVSTWTLTAIAIMRFYVVCMPGSHQHTCKSACLIIGTIWILAVGICTPYAVHMKYSTGDRGGGPRCDEDWQSFAKRSFGIFSLAVQYAVPLCIIFFCYLAVFIRLRSAAAEGLKSCQSKGGESCPIRQQRVNRMLIAMVVIFGCCWLPLNLINVLNDFFSSAIVDWDYFVLVFFLSHILAVSSTCYNPVLYGWMNENFRKEFKALSPTFSCTKARRVHRQSCASDTESTCL</sequence>
<organism evidence="11 12">
    <name type="scientific">Hypsibius exemplaris</name>
    <name type="common">Freshwater tardigrade</name>
    <dbReference type="NCBI Taxonomy" id="2072580"/>
    <lineage>
        <taxon>Eukaryota</taxon>
        <taxon>Metazoa</taxon>
        <taxon>Ecdysozoa</taxon>
        <taxon>Tardigrada</taxon>
        <taxon>Eutardigrada</taxon>
        <taxon>Parachela</taxon>
        <taxon>Hypsibioidea</taxon>
        <taxon>Hypsibiidae</taxon>
        <taxon>Hypsibius</taxon>
    </lineage>
</organism>
<dbReference type="PROSITE" id="PS50262">
    <property type="entry name" value="G_PROTEIN_RECEP_F1_2"/>
    <property type="match status" value="1"/>
</dbReference>
<dbReference type="GO" id="GO:0043005">
    <property type="term" value="C:neuron projection"/>
    <property type="evidence" value="ECO:0007669"/>
    <property type="project" value="TreeGrafter"/>
</dbReference>
<evidence type="ECO:0000256" key="2">
    <source>
        <dbReference type="ARBA" id="ARBA00010663"/>
    </source>
</evidence>
<dbReference type="InterPro" id="IPR000276">
    <property type="entry name" value="GPCR_Rhodpsn"/>
</dbReference>
<feature type="transmembrane region" description="Helical" evidence="9">
    <location>
        <begin position="38"/>
        <end position="65"/>
    </location>
</feature>
<feature type="domain" description="G-protein coupled receptors family 1 profile" evidence="10">
    <location>
        <begin position="57"/>
        <end position="315"/>
    </location>
</feature>
<dbReference type="Gene3D" id="1.20.1070.10">
    <property type="entry name" value="Rhodopsin 7-helix transmembrane proteins"/>
    <property type="match status" value="1"/>
</dbReference>
<dbReference type="GO" id="GO:0005886">
    <property type="term" value="C:plasma membrane"/>
    <property type="evidence" value="ECO:0007669"/>
    <property type="project" value="TreeGrafter"/>
</dbReference>
<feature type="transmembrane region" description="Helical" evidence="9">
    <location>
        <begin position="202"/>
        <end position="227"/>
    </location>
</feature>
<proteinExistence type="inferred from homology"/>
<evidence type="ECO:0000256" key="6">
    <source>
        <dbReference type="ARBA" id="ARBA00023136"/>
    </source>
</evidence>
<evidence type="ECO:0000256" key="5">
    <source>
        <dbReference type="ARBA" id="ARBA00023040"/>
    </source>
</evidence>
<evidence type="ECO:0000256" key="4">
    <source>
        <dbReference type="ARBA" id="ARBA00022989"/>
    </source>
</evidence>
<gene>
    <name evidence="11" type="ORF">BV898_00496</name>
</gene>
<dbReference type="GO" id="GO:0042923">
    <property type="term" value="F:neuropeptide binding"/>
    <property type="evidence" value="ECO:0007669"/>
    <property type="project" value="TreeGrafter"/>
</dbReference>
<dbReference type="Proteomes" id="UP000192578">
    <property type="component" value="Unassembled WGS sequence"/>
</dbReference>
<feature type="transmembrane region" description="Helical" evidence="9">
    <location>
        <begin position="77"/>
        <end position="102"/>
    </location>
</feature>
<dbReference type="PANTHER" id="PTHR24235">
    <property type="entry name" value="NEUROPEPTIDE Y RECEPTOR"/>
    <property type="match status" value="1"/>
</dbReference>
<evidence type="ECO:0000256" key="8">
    <source>
        <dbReference type="ARBA" id="ARBA00023224"/>
    </source>
</evidence>
<dbReference type="PANTHER" id="PTHR24235:SF29">
    <property type="entry name" value="GH23382P"/>
    <property type="match status" value="1"/>
</dbReference>
<keyword evidence="8" id="KW-0807">Transducer</keyword>
<dbReference type="AlphaFoldDB" id="A0A1W0XDR9"/>
<keyword evidence="7 11" id="KW-0675">Receptor</keyword>
<comment type="subcellular location">
    <subcellularLocation>
        <location evidence="1">Membrane</location>
        <topology evidence="1">Multi-pass membrane protein</topology>
    </subcellularLocation>
</comment>
<evidence type="ECO:0000259" key="10">
    <source>
        <dbReference type="PROSITE" id="PS50262"/>
    </source>
</evidence>
<dbReference type="OrthoDB" id="9046662at2759"/>
<dbReference type="GO" id="GO:0004983">
    <property type="term" value="F:neuropeptide Y receptor activity"/>
    <property type="evidence" value="ECO:0007669"/>
    <property type="project" value="InterPro"/>
</dbReference>
<comment type="similarity">
    <text evidence="2">Belongs to the G-protein coupled receptor 1 family.</text>
</comment>
<name>A0A1W0XDR9_HYPEX</name>
<keyword evidence="3 9" id="KW-0812">Transmembrane</keyword>
<dbReference type="InterPro" id="IPR017452">
    <property type="entry name" value="GPCR_Rhodpsn_7TM"/>
</dbReference>
<feature type="transmembrane region" description="Helical" evidence="9">
    <location>
        <begin position="292"/>
        <end position="317"/>
    </location>
</feature>
<reference evidence="12" key="1">
    <citation type="submission" date="2017-01" db="EMBL/GenBank/DDBJ databases">
        <title>Comparative genomics of anhydrobiosis in the tardigrade Hypsibius dujardini.</title>
        <authorList>
            <person name="Yoshida Y."/>
            <person name="Koutsovoulos G."/>
            <person name="Laetsch D."/>
            <person name="Stevens L."/>
            <person name="Kumar S."/>
            <person name="Horikawa D."/>
            <person name="Ishino K."/>
            <person name="Komine S."/>
            <person name="Tomita M."/>
            <person name="Blaxter M."/>
            <person name="Arakawa K."/>
        </authorList>
    </citation>
    <scope>NUCLEOTIDE SEQUENCE [LARGE SCALE GENOMIC DNA]</scope>
    <source>
        <strain evidence="12">Z151</strain>
    </source>
</reference>
<evidence type="ECO:0000256" key="9">
    <source>
        <dbReference type="SAM" id="Phobius"/>
    </source>
</evidence>
<keyword evidence="4 9" id="KW-1133">Transmembrane helix</keyword>
<comment type="caution">
    <text evidence="11">The sequence shown here is derived from an EMBL/GenBank/DDBJ whole genome shotgun (WGS) entry which is preliminary data.</text>
</comment>
<evidence type="ECO:0000313" key="12">
    <source>
        <dbReference type="Proteomes" id="UP000192578"/>
    </source>
</evidence>
<evidence type="ECO:0000313" key="11">
    <source>
        <dbReference type="EMBL" id="OQV25558.1"/>
    </source>
</evidence>